<organism evidence="1 2">
    <name type="scientific">Priestia megaterium</name>
    <name type="common">Bacillus megaterium</name>
    <dbReference type="NCBI Taxonomy" id="1404"/>
    <lineage>
        <taxon>Bacteria</taxon>
        <taxon>Bacillati</taxon>
        <taxon>Bacillota</taxon>
        <taxon>Bacilli</taxon>
        <taxon>Bacillales</taxon>
        <taxon>Bacillaceae</taxon>
        <taxon>Priestia</taxon>
    </lineage>
</organism>
<dbReference type="Proteomes" id="UP000256519">
    <property type="component" value="Unassembled WGS sequence"/>
</dbReference>
<dbReference type="EMBL" id="PQWM01000054">
    <property type="protein sequence ID" value="RDZ07205.1"/>
    <property type="molecule type" value="Genomic_DNA"/>
</dbReference>
<gene>
    <name evidence="1" type="ORF">C3744_27770</name>
</gene>
<accession>A0A3D8WUG6</accession>
<reference evidence="1 2" key="1">
    <citation type="journal article" date="2018" name="Appl. Environ. Microbiol.">
        <title>Antimicrobial susceptibility testing and tentative epidemiological cut-off values of five Bacillus species relevant for use as animal feed additives or for plant protection.</title>
        <authorList>
            <person name="Agerso Y."/>
            <person name="Stuer-Lauridsen B."/>
            <person name="Bjerre K."/>
            <person name="Jensen M.G."/>
            <person name="Johansen E."/>
            <person name="Bennedsen M."/>
            <person name="Brockmann E."/>
            <person name="Nielsen B."/>
        </authorList>
    </citation>
    <scope>NUCLEOTIDE SEQUENCE [LARGE SCALE GENOMIC DNA]</scope>
    <source>
        <strain evidence="1 2">CHCC20162</strain>
    </source>
</reference>
<dbReference type="AlphaFoldDB" id="A0A3D8WUG6"/>
<proteinExistence type="predicted"/>
<name>A0A3D8WUG6_PRIMG</name>
<evidence type="ECO:0000313" key="1">
    <source>
        <dbReference type="EMBL" id="RDZ07205.1"/>
    </source>
</evidence>
<comment type="caution">
    <text evidence="1">The sequence shown here is derived from an EMBL/GenBank/DDBJ whole genome shotgun (WGS) entry which is preliminary data.</text>
</comment>
<protein>
    <submittedName>
        <fullName evidence="1">Uncharacterized protein</fullName>
    </submittedName>
</protein>
<sequence>MSASKVFFAPTVKDDVKLRIVQKSIKFFAVQLIVRSKFKSRAELSELLSLTPDNMPKGPIVAHRIPINNVLACETGRRIV</sequence>
<evidence type="ECO:0000313" key="2">
    <source>
        <dbReference type="Proteomes" id="UP000256519"/>
    </source>
</evidence>